<organism evidence="2 3">
    <name type="scientific">Acrobeloides nanus</name>
    <dbReference type="NCBI Taxonomy" id="290746"/>
    <lineage>
        <taxon>Eukaryota</taxon>
        <taxon>Metazoa</taxon>
        <taxon>Ecdysozoa</taxon>
        <taxon>Nematoda</taxon>
        <taxon>Chromadorea</taxon>
        <taxon>Rhabditida</taxon>
        <taxon>Tylenchina</taxon>
        <taxon>Cephalobomorpha</taxon>
        <taxon>Cephaloboidea</taxon>
        <taxon>Cephalobidae</taxon>
        <taxon>Acrobeloides</taxon>
    </lineage>
</organism>
<name>A0A914DWJ2_9BILA</name>
<protein>
    <submittedName>
        <fullName evidence="3">Uncharacterized protein</fullName>
    </submittedName>
</protein>
<reference evidence="3" key="1">
    <citation type="submission" date="2022-11" db="UniProtKB">
        <authorList>
            <consortium name="WormBaseParasite"/>
        </authorList>
    </citation>
    <scope>IDENTIFICATION</scope>
</reference>
<dbReference type="AlphaFoldDB" id="A0A914DWJ2"/>
<feature type="compositionally biased region" description="Polar residues" evidence="1">
    <location>
        <begin position="10"/>
        <end position="20"/>
    </location>
</feature>
<evidence type="ECO:0000256" key="1">
    <source>
        <dbReference type="SAM" id="MobiDB-lite"/>
    </source>
</evidence>
<keyword evidence="2" id="KW-1185">Reference proteome</keyword>
<proteinExistence type="predicted"/>
<dbReference type="WBParaSite" id="ACRNAN_scaffold4156.g25554.t1">
    <property type="protein sequence ID" value="ACRNAN_scaffold4156.g25554.t1"/>
    <property type="gene ID" value="ACRNAN_scaffold4156.g25554"/>
</dbReference>
<accession>A0A914DWJ2</accession>
<evidence type="ECO:0000313" key="3">
    <source>
        <dbReference type="WBParaSite" id="ACRNAN_scaffold4156.g25554.t1"/>
    </source>
</evidence>
<dbReference type="Proteomes" id="UP000887540">
    <property type="component" value="Unplaced"/>
</dbReference>
<sequence length="77" mass="9040">MGLGLPSPKKPNSYTTQQPKHPSEKIRQRNFFGVRLEQESFSPSRYDKNCFFSPVNCVIYGSKYKDVRIMIRRAKKQ</sequence>
<evidence type="ECO:0000313" key="2">
    <source>
        <dbReference type="Proteomes" id="UP000887540"/>
    </source>
</evidence>
<feature type="region of interest" description="Disordered" evidence="1">
    <location>
        <begin position="1"/>
        <end position="28"/>
    </location>
</feature>